<keyword evidence="2" id="KW-0808">Transferase</keyword>
<dbReference type="SUPFAM" id="SSF53448">
    <property type="entry name" value="Nucleotide-diphospho-sugar transferases"/>
    <property type="match status" value="1"/>
</dbReference>
<dbReference type="STRING" id="362413.RC62_3911"/>
<protein>
    <submittedName>
        <fullName evidence="2">Glycosyl transferase family protein</fullName>
    </submittedName>
</protein>
<dbReference type="Proteomes" id="UP000050443">
    <property type="component" value="Unassembled WGS sequence"/>
</dbReference>
<dbReference type="Gene3D" id="3.90.550.10">
    <property type="entry name" value="Spore Coat Polysaccharide Biosynthesis Protein SpsA, Chain A"/>
    <property type="match status" value="1"/>
</dbReference>
<dbReference type="EMBL" id="JRLF01000007">
    <property type="protein sequence ID" value="KQB41566.1"/>
    <property type="molecule type" value="Genomic_DNA"/>
</dbReference>
<dbReference type="OrthoDB" id="597270at2"/>
<dbReference type="CDD" id="cd00761">
    <property type="entry name" value="Glyco_tranf_GTA_type"/>
    <property type="match status" value="1"/>
</dbReference>
<sequence length="287" mass="33771">MNSPSVSIIVPCYNQAQYLDECLQSVLDQSYDNWECILVNDGSSDNTEEVAKKWVTKDKRFKYFVKENGGVSSTRNFGILNSMSTYILPLDGDDKIGSDYLKLGITEFENDKSLCLVYANAAFFGIINEFWNLPDFDFKKFLLNNCIYCSAIFKRTDFISTGGYDEKLEYGNEDWEFWINLISKYDMPKIKRLNYTGFFYRRKVMSRDVELCNDPIKQSKTLFEIYKKHHKLYDEYFGGYIHNLRQIERDKIEIKKLLKSKKFVINLFTNKFLGLEFFKGTDSKILK</sequence>
<comment type="caution">
    <text evidence="2">The sequence shown here is derived from an EMBL/GenBank/DDBJ whole genome shotgun (WGS) entry which is preliminary data.</text>
</comment>
<dbReference type="RefSeq" id="WP_055093162.1">
    <property type="nucleotide sequence ID" value="NZ_JRLF01000007.1"/>
</dbReference>
<dbReference type="AlphaFoldDB" id="A0A0Q0WZE6"/>
<dbReference type="PANTHER" id="PTHR22916">
    <property type="entry name" value="GLYCOSYLTRANSFERASE"/>
    <property type="match status" value="1"/>
</dbReference>
<dbReference type="PATRIC" id="fig|362413.3.peg.3837"/>
<evidence type="ECO:0000313" key="2">
    <source>
        <dbReference type="EMBL" id="KQB41566.1"/>
    </source>
</evidence>
<dbReference type="GO" id="GO:0016758">
    <property type="term" value="F:hexosyltransferase activity"/>
    <property type="evidence" value="ECO:0007669"/>
    <property type="project" value="UniProtKB-ARBA"/>
</dbReference>
<feature type="domain" description="Glycosyltransferase 2-like" evidence="1">
    <location>
        <begin position="7"/>
        <end position="136"/>
    </location>
</feature>
<dbReference type="Pfam" id="PF00535">
    <property type="entry name" value="Glycos_transf_2"/>
    <property type="match status" value="1"/>
</dbReference>
<evidence type="ECO:0000313" key="3">
    <source>
        <dbReference type="Proteomes" id="UP000050443"/>
    </source>
</evidence>
<dbReference type="InterPro" id="IPR029044">
    <property type="entry name" value="Nucleotide-diphossugar_trans"/>
</dbReference>
<proteinExistence type="predicted"/>
<reference evidence="2 3" key="1">
    <citation type="submission" date="2014-09" db="EMBL/GenBank/DDBJ databases">
        <title>Genome sequence of Flavobacterium aquidurense RC62.</title>
        <authorList>
            <person name="Kim J.F."/>
            <person name="Kwak M.-J."/>
        </authorList>
    </citation>
    <scope>NUCLEOTIDE SEQUENCE [LARGE SCALE GENOMIC DNA]</scope>
    <source>
        <strain evidence="2 3">RC62</strain>
    </source>
</reference>
<dbReference type="InterPro" id="IPR001173">
    <property type="entry name" value="Glyco_trans_2-like"/>
</dbReference>
<gene>
    <name evidence="2" type="ORF">RC62_3911</name>
</gene>
<accession>A0A0Q0WZE6</accession>
<evidence type="ECO:0000259" key="1">
    <source>
        <dbReference type="Pfam" id="PF00535"/>
    </source>
</evidence>
<name>A0A0Q0WZE6_9FLAO</name>
<organism evidence="2 3">
    <name type="scientific">Flavobacterium aquidurense</name>
    <dbReference type="NCBI Taxonomy" id="362413"/>
    <lineage>
        <taxon>Bacteria</taxon>
        <taxon>Pseudomonadati</taxon>
        <taxon>Bacteroidota</taxon>
        <taxon>Flavobacteriia</taxon>
        <taxon>Flavobacteriales</taxon>
        <taxon>Flavobacteriaceae</taxon>
        <taxon>Flavobacterium</taxon>
    </lineage>
</organism>